<name>A0A0K0CW06_ANGCA</name>
<dbReference type="Proteomes" id="UP000035642">
    <property type="component" value="Unassembled WGS sequence"/>
</dbReference>
<dbReference type="WBParaSite" id="ACAC_0000156901-mRNA-1">
    <property type="protein sequence ID" value="ACAC_0000156901-mRNA-1"/>
    <property type="gene ID" value="ACAC_0000156901"/>
</dbReference>
<proteinExistence type="predicted"/>
<reference evidence="1" key="1">
    <citation type="submission" date="2012-09" db="EMBL/GenBank/DDBJ databases">
        <authorList>
            <person name="Martin A.A."/>
        </authorList>
    </citation>
    <scope>NUCLEOTIDE SEQUENCE</scope>
</reference>
<sequence>MMAGPPVVAAPPAAFAPPRLLVVPQLISQQPPALEALPPSPPMLAYKMPDQVLQTLLELKTVWPHIHH</sequence>
<organism evidence="1 2">
    <name type="scientific">Angiostrongylus cantonensis</name>
    <name type="common">Rat lungworm</name>
    <dbReference type="NCBI Taxonomy" id="6313"/>
    <lineage>
        <taxon>Eukaryota</taxon>
        <taxon>Metazoa</taxon>
        <taxon>Ecdysozoa</taxon>
        <taxon>Nematoda</taxon>
        <taxon>Chromadorea</taxon>
        <taxon>Rhabditida</taxon>
        <taxon>Rhabditina</taxon>
        <taxon>Rhabditomorpha</taxon>
        <taxon>Strongyloidea</taxon>
        <taxon>Metastrongylidae</taxon>
        <taxon>Angiostrongylus</taxon>
    </lineage>
</organism>
<evidence type="ECO:0000313" key="2">
    <source>
        <dbReference type="WBParaSite" id="ACAC_0000156901-mRNA-1"/>
    </source>
</evidence>
<reference evidence="2" key="2">
    <citation type="submission" date="2017-02" db="UniProtKB">
        <authorList>
            <consortium name="WormBaseParasite"/>
        </authorList>
    </citation>
    <scope>IDENTIFICATION</scope>
</reference>
<evidence type="ECO:0000313" key="1">
    <source>
        <dbReference type="Proteomes" id="UP000035642"/>
    </source>
</evidence>
<protein>
    <submittedName>
        <fullName evidence="2">QLQ domain-containing protein</fullName>
    </submittedName>
</protein>
<keyword evidence="1" id="KW-1185">Reference proteome</keyword>
<dbReference type="AlphaFoldDB" id="A0A0K0CW06"/>
<accession>A0A0K0CW06</accession>